<dbReference type="Pfam" id="PF20179">
    <property type="entry name" value="MSS51_C"/>
    <property type="match status" value="1"/>
</dbReference>
<evidence type="ECO:0000256" key="1">
    <source>
        <dbReference type="SAM" id="MobiDB-lite"/>
    </source>
</evidence>
<feature type="region of interest" description="Disordered" evidence="1">
    <location>
        <begin position="87"/>
        <end position="136"/>
    </location>
</feature>
<dbReference type="Proteomes" id="UP000305067">
    <property type="component" value="Unassembled WGS sequence"/>
</dbReference>
<accession>A0A5C3Q3A9</accession>
<dbReference type="STRING" id="1884261.A0A5C3Q3A9"/>
<gene>
    <name evidence="3" type="ORF">BDV98DRAFT_597524</name>
</gene>
<sequence>MEAISNQMTHQRWFRSLVDRARQLEGYEKSGRPIPNSFSARNLTSLTAGSPEKRVKLCLHVLGPEIELNVLPIFLFEIIDSPSSPSSSPTTTSLFASGAPASTASASPPKPQASPPPASANPSAQTTAHPSSKYAAPQEFGSSSIHIFLHGSAPHMEPSDLGKLYARTDSQVKPDALLALNAGLVSYRQWWPLFQVANLVGIPFAVTEYTEQSLEHVVNGQVGNVHTILPLNPFRQPRQRPMPAFRMPNLVNGFTMVVIDAPPKAWTYHCP</sequence>
<name>A0A5C3Q3A9_9AGAR</name>
<feature type="domain" description="Mitochondrial splicing suppressor 51-like C-terminal" evidence="2">
    <location>
        <begin position="46"/>
        <end position="241"/>
    </location>
</feature>
<organism evidence="3 4">
    <name type="scientific">Pterulicium gracile</name>
    <dbReference type="NCBI Taxonomy" id="1884261"/>
    <lineage>
        <taxon>Eukaryota</taxon>
        <taxon>Fungi</taxon>
        <taxon>Dikarya</taxon>
        <taxon>Basidiomycota</taxon>
        <taxon>Agaricomycotina</taxon>
        <taxon>Agaricomycetes</taxon>
        <taxon>Agaricomycetidae</taxon>
        <taxon>Agaricales</taxon>
        <taxon>Pleurotineae</taxon>
        <taxon>Pterulaceae</taxon>
        <taxon>Pterulicium</taxon>
    </lineage>
</organism>
<reference evidence="3 4" key="1">
    <citation type="journal article" date="2019" name="Nat. Ecol. Evol.">
        <title>Megaphylogeny resolves global patterns of mushroom evolution.</title>
        <authorList>
            <person name="Varga T."/>
            <person name="Krizsan K."/>
            <person name="Foldi C."/>
            <person name="Dima B."/>
            <person name="Sanchez-Garcia M."/>
            <person name="Sanchez-Ramirez S."/>
            <person name="Szollosi G.J."/>
            <person name="Szarkandi J.G."/>
            <person name="Papp V."/>
            <person name="Albert L."/>
            <person name="Andreopoulos W."/>
            <person name="Angelini C."/>
            <person name="Antonin V."/>
            <person name="Barry K.W."/>
            <person name="Bougher N.L."/>
            <person name="Buchanan P."/>
            <person name="Buyck B."/>
            <person name="Bense V."/>
            <person name="Catcheside P."/>
            <person name="Chovatia M."/>
            <person name="Cooper J."/>
            <person name="Damon W."/>
            <person name="Desjardin D."/>
            <person name="Finy P."/>
            <person name="Geml J."/>
            <person name="Haridas S."/>
            <person name="Hughes K."/>
            <person name="Justo A."/>
            <person name="Karasinski D."/>
            <person name="Kautmanova I."/>
            <person name="Kiss B."/>
            <person name="Kocsube S."/>
            <person name="Kotiranta H."/>
            <person name="LaButti K.M."/>
            <person name="Lechner B.E."/>
            <person name="Liimatainen K."/>
            <person name="Lipzen A."/>
            <person name="Lukacs Z."/>
            <person name="Mihaltcheva S."/>
            <person name="Morgado L.N."/>
            <person name="Niskanen T."/>
            <person name="Noordeloos M.E."/>
            <person name="Ohm R.A."/>
            <person name="Ortiz-Santana B."/>
            <person name="Ovrebo C."/>
            <person name="Racz N."/>
            <person name="Riley R."/>
            <person name="Savchenko A."/>
            <person name="Shiryaev A."/>
            <person name="Soop K."/>
            <person name="Spirin V."/>
            <person name="Szebenyi C."/>
            <person name="Tomsovsky M."/>
            <person name="Tulloss R.E."/>
            <person name="Uehling J."/>
            <person name="Grigoriev I.V."/>
            <person name="Vagvolgyi C."/>
            <person name="Papp T."/>
            <person name="Martin F.M."/>
            <person name="Miettinen O."/>
            <person name="Hibbett D.S."/>
            <person name="Nagy L.G."/>
        </authorList>
    </citation>
    <scope>NUCLEOTIDE SEQUENCE [LARGE SCALE GENOMIC DNA]</scope>
    <source>
        <strain evidence="3 4">CBS 309.79</strain>
    </source>
</reference>
<dbReference type="PANTHER" id="PTHR47570:SF1">
    <property type="entry name" value="ZINC ION BINDING PROTEIN"/>
    <property type="match status" value="1"/>
</dbReference>
<evidence type="ECO:0000313" key="3">
    <source>
        <dbReference type="EMBL" id="TFK96472.1"/>
    </source>
</evidence>
<feature type="compositionally biased region" description="Pro residues" evidence="1">
    <location>
        <begin position="108"/>
        <end position="119"/>
    </location>
</feature>
<protein>
    <recommendedName>
        <fullName evidence="2">Mitochondrial splicing suppressor 51-like C-terminal domain-containing protein</fullName>
    </recommendedName>
</protein>
<dbReference type="PANTHER" id="PTHR47570">
    <property type="entry name" value="ZINC ION BINDING PROTEIN"/>
    <property type="match status" value="1"/>
</dbReference>
<feature type="compositionally biased region" description="Low complexity" evidence="1">
    <location>
        <begin position="87"/>
        <end position="107"/>
    </location>
</feature>
<evidence type="ECO:0000259" key="2">
    <source>
        <dbReference type="Pfam" id="PF20179"/>
    </source>
</evidence>
<dbReference type="EMBL" id="ML178859">
    <property type="protein sequence ID" value="TFK96472.1"/>
    <property type="molecule type" value="Genomic_DNA"/>
</dbReference>
<dbReference type="InterPro" id="IPR046824">
    <property type="entry name" value="Mss51-like_C"/>
</dbReference>
<dbReference type="OrthoDB" id="432970at2759"/>
<proteinExistence type="predicted"/>
<keyword evidence="4" id="KW-1185">Reference proteome</keyword>
<dbReference type="AlphaFoldDB" id="A0A5C3Q3A9"/>
<evidence type="ECO:0000313" key="4">
    <source>
        <dbReference type="Proteomes" id="UP000305067"/>
    </source>
</evidence>